<evidence type="ECO:0000256" key="2">
    <source>
        <dbReference type="SAM" id="MobiDB-lite"/>
    </source>
</evidence>
<dbReference type="SUPFAM" id="SSF55961">
    <property type="entry name" value="Bet v1-like"/>
    <property type="match status" value="1"/>
</dbReference>
<dbReference type="PANTHER" id="PTHR13009:SF8">
    <property type="entry name" value="AHA1 DOMAIN-CONTAINING PROTEIN"/>
    <property type="match status" value="1"/>
</dbReference>
<dbReference type="SUPFAM" id="SSF103111">
    <property type="entry name" value="Activator of Hsp90 ATPase, Aha1"/>
    <property type="match status" value="1"/>
</dbReference>
<dbReference type="GO" id="GO:0006457">
    <property type="term" value="P:protein folding"/>
    <property type="evidence" value="ECO:0007669"/>
    <property type="project" value="TreeGrafter"/>
</dbReference>
<organism evidence="4 5">
    <name type="scientific">Edaphochlamys debaryana</name>
    <dbReference type="NCBI Taxonomy" id="47281"/>
    <lineage>
        <taxon>Eukaryota</taxon>
        <taxon>Viridiplantae</taxon>
        <taxon>Chlorophyta</taxon>
        <taxon>core chlorophytes</taxon>
        <taxon>Chlorophyceae</taxon>
        <taxon>CS clade</taxon>
        <taxon>Chlamydomonadales</taxon>
        <taxon>Chlamydomonadales incertae sedis</taxon>
        <taxon>Edaphochlamys</taxon>
    </lineage>
</organism>
<dbReference type="SMART" id="SM01000">
    <property type="entry name" value="Aha1_N"/>
    <property type="match status" value="1"/>
</dbReference>
<dbReference type="CDD" id="cd08892">
    <property type="entry name" value="SRPBCC_Aha1"/>
    <property type="match status" value="1"/>
</dbReference>
<dbReference type="GO" id="GO:0001671">
    <property type="term" value="F:ATPase activator activity"/>
    <property type="evidence" value="ECO:0007669"/>
    <property type="project" value="InterPro"/>
</dbReference>
<feature type="compositionally biased region" description="Polar residues" evidence="2">
    <location>
        <begin position="171"/>
        <end position="191"/>
    </location>
</feature>
<keyword evidence="5" id="KW-1185">Reference proteome</keyword>
<dbReference type="InterPro" id="IPR023393">
    <property type="entry name" value="START-like_dom_sf"/>
</dbReference>
<evidence type="ECO:0000313" key="5">
    <source>
        <dbReference type="Proteomes" id="UP000612055"/>
    </source>
</evidence>
<dbReference type="AlphaFoldDB" id="A0A835XRE7"/>
<dbReference type="GO" id="GO:0051087">
    <property type="term" value="F:protein-folding chaperone binding"/>
    <property type="evidence" value="ECO:0007669"/>
    <property type="project" value="InterPro"/>
</dbReference>
<dbReference type="InterPro" id="IPR036338">
    <property type="entry name" value="Aha1"/>
</dbReference>
<dbReference type="Pfam" id="PF09229">
    <property type="entry name" value="Aha1_N"/>
    <property type="match status" value="1"/>
</dbReference>
<gene>
    <name evidence="4" type="ORF">HYH03_013220</name>
</gene>
<proteinExistence type="inferred from homology"/>
<feature type="region of interest" description="Disordered" evidence="2">
    <location>
        <begin position="167"/>
        <end position="201"/>
    </location>
</feature>
<dbReference type="Proteomes" id="UP000612055">
    <property type="component" value="Unassembled WGS sequence"/>
</dbReference>
<evidence type="ECO:0000313" key="4">
    <source>
        <dbReference type="EMBL" id="KAG2488227.1"/>
    </source>
</evidence>
<dbReference type="GO" id="GO:0005829">
    <property type="term" value="C:cytosol"/>
    <property type="evidence" value="ECO:0007669"/>
    <property type="project" value="TreeGrafter"/>
</dbReference>
<dbReference type="OrthoDB" id="567237at2759"/>
<dbReference type="Pfam" id="PF08327">
    <property type="entry name" value="AHSA1"/>
    <property type="match status" value="1"/>
</dbReference>
<dbReference type="EMBL" id="JAEHOE010000086">
    <property type="protein sequence ID" value="KAG2488227.1"/>
    <property type="molecule type" value="Genomic_DNA"/>
</dbReference>
<comment type="similarity">
    <text evidence="1">Belongs to the AHA1 family.</text>
</comment>
<dbReference type="Gene3D" id="3.30.530.20">
    <property type="match status" value="1"/>
</dbReference>
<comment type="caution">
    <text evidence="4">The sequence shown here is derived from an EMBL/GenBank/DDBJ whole genome shotgun (WGS) entry which is preliminary data.</text>
</comment>
<dbReference type="Gene3D" id="3.15.10.20">
    <property type="entry name" value="Activator of Hsp90 ATPase Aha1, N-terminal domain"/>
    <property type="match status" value="1"/>
</dbReference>
<feature type="domain" description="Activator of Hsp90 ATPase AHSA1-like N-terminal" evidence="3">
    <location>
        <begin position="30"/>
        <end position="163"/>
    </location>
</feature>
<sequence length="361" mass="39094">MAKFDEADPRWLVKDMGEQGRNVNNWHWSERDVTDWAKHRLGELLGGVTLTAAPAAAASTGLESVGGEAFLNIRKGKMIASYDLEIRVGWKGELTDGEGRALGAATGKLHLPHVGDDNHDEDPEVRIVTDSNSPEAERLKAAIHANGKRPLLDAIHVFVKELRAGGPVLTETDNGQPSTANGTDGQPSSAANGKAAAEREKEKLREAAAAKAAAAEKKAAARAEGKIKLESKFHCRPQDLFECFVVQGRVCAFTQSPATVQPSPGGAFSWYGGAITGTFEELQPPHRIAMCWRFNTWPEDCSSKVVIEMTEPEPGNTVLKITQTGIPPADKFGTENTIELTETGWHSQVLQRIRHVFGYGV</sequence>
<dbReference type="InterPro" id="IPR015310">
    <property type="entry name" value="AHSA1-like_N"/>
</dbReference>
<reference evidence="4" key="1">
    <citation type="journal article" date="2020" name="bioRxiv">
        <title>Comparative genomics of Chlamydomonas.</title>
        <authorList>
            <person name="Craig R.J."/>
            <person name="Hasan A.R."/>
            <person name="Ness R.W."/>
            <person name="Keightley P.D."/>
        </authorList>
    </citation>
    <scope>NUCLEOTIDE SEQUENCE</scope>
    <source>
        <strain evidence="4">CCAP 11/70</strain>
    </source>
</reference>
<evidence type="ECO:0000256" key="1">
    <source>
        <dbReference type="ARBA" id="ARBA00006817"/>
    </source>
</evidence>
<evidence type="ECO:0000259" key="3">
    <source>
        <dbReference type="SMART" id="SM01000"/>
    </source>
</evidence>
<name>A0A835XRE7_9CHLO</name>
<dbReference type="InterPro" id="IPR013538">
    <property type="entry name" value="ASHA1/2-like_C"/>
</dbReference>
<accession>A0A835XRE7</accession>
<protein>
    <recommendedName>
        <fullName evidence="3">Activator of Hsp90 ATPase AHSA1-like N-terminal domain-containing protein</fullName>
    </recommendedName>
</protein>
<dbReference type="PANTHER" id="PTHR13009">
    <property type="entry name" value="HEAT SHOCK PROTEIN 90 HSP90 CO-CHAPERONE AHA-1"/>
    <property type="match status" value="1"/>
</dbReference>